<protein>
    <submittedName>
        <fullName evidence="1">Uncharacterized protein</fullName>
    </submittedName>
</protein>
<proteinExistence type="predicted"/>
<sequence length="41" mass="4664">MCFANSCCELKSRVEYSKRKTRRNKSTLGNMFSTIKGMSLG</sequence>
<organism evidence="1">
    <name type="scientific">Rhizophora mucronata</name>
    <name type="common">Asiatic mangrove</name>
    <dbReference type="NCBI Taxonomy" id="61149"/>
    <lineage>
        <taxon>Eukaryota</taxon>
        <taxon>Viridiplantae</taxon>
        <taxon>Streptophyta</taxon>
        <taxon>Embryophyta</taxon>
        <taxon>Tracheophyta</taxon>
        <taxon>Spermatophyta</taxon>
        <taxon>Magnoliopsida</taxon>
        <taxon>eudicotyledons</taxon>
        <taxon>Gunneridae</taxon>
        <taxon>Pentapetalae</taxon>
        <taxon>rosids</taxon>
        <taxon>fabids</taxon>
        <taxon>Malpighiales</taxon>
        <taxon>Rhizophoraceae</taxon>
        <taxon>Rhizophora</taxon>
    </lineage>
</organism>
<name>A0A2P2NF13_RHIMU</name>
<reference evidence="1" key="1">
    <citation type="submission" date="2018-02" db="EMBL/GenBank/DDBJ databases">
        <title>Rhizophora mucronata_Transcriptome.</title>
        <authorList>
            <person name="Meera S.P."/>
            <person name="Sreeshan A."/>
            <person name="Augustine A."/>
        </authorList>
    </citation>
    <scope>NUCLEOTIDE SEQUENCE</scope>
    <source>
        <tissue evidence="1">Leaf</tissue>
    </source>
</reference>
<dbReference type="EMBL" id="GGEC01060580">
    <property type="protein sequence ID" value="MBX41064.1"/>
    <property type="molecule type" value="Transcribed_RNA"/>
</dbReference>
<accession>A0A2P2NF13</accession>
<evidence type="ECO:0000313" key="1">
    <source>
        <dbReference type="EMBL" id="MBX41064.1"/>
    </source>
</evidence>
<dbReference type="AlphaFoldDB" id="A0A2P2NF13"/>